<keyword evidence="3" id="KW-1185">Reference proteome</keyword>
<proteinExistence type="predicted"/>
<feature type="compositionally biased region" description="Polar residues" evidence="1">
    <location>
        <begin position="397"/>
        <end position="408"/>
    </location>
</feature>
<evidence type="ECO:0008006" key="4">
    <source>
        <dbReference type="Google" id="ProtNLM"/>
    </source>
</evidence>
<evidence type="ECO:0000313" key="3">
    <source>
        <dbReference type="Proteomes" id="UP001527925"/>
    </source>
</evidence>
<evidence type="ECO:0000313" key="2">
    <source>
        <dbReference type="EMBL" id="KAL2915917.1"/>
    </source>
</evidence>
<organism evidence="2 3">
    <name type="scientific">Polyrhizophydium stewartii</name>
    <dbReference type="NCBI Taxonomy" id="2732419"/>
    <lineage>
        <taxon>Eukaryota</taxon>
        <taxon>Fungi</taxon>
        <taxon>Fungi incertae sedis</taxon>
        <taxon>Chytridiomycota</taxon>
        <taxon>Chytridiomycota incertae sedis</taxon>
        <taxon>Chytridiomycetes</taxon>
        <taxon>Rhizophydiales</taxon>
        <taxon>Rhizophydiales incertae sedis</taxon>
        <taxon>Polyrhizophydium</taxon>
    </lineage>
</organism>
<dbReference type="Proteomes" id="UP001527925">
    <property type="component" value="Unassembled WGS sequence"/>
</dbReference>
<sequence length="689" mass="71134">MGVKDVQLLSATTGAAPLHADADGVVRAKVVVRVTAPVAFVRIMVALRGAARAGRADSAPAFGACARRVWAANALADAVAELVVHDPLPARVRALADPFPLVVGNFGAPGSPRSTVELDALVLRSSPVARLALARKLRAAAASSKSHAAVSAPAAPAAAAAAASARRDAAHDLGVRSAFSGQIQCSLSVPRRAVLPGDTITCTLHCRPALNRTIASATLQLIRVLEWESDDYGTMGNDDRPYVIVSCTDDTLGTDLGLPDHDAPASPRSDVGPDGSPSGLSAPRCRLCGLPSQDACAWPGHDAVAHSAAGSAACKGHPKSEWPIKRTFSITVPHDVSPTLELGYISHRFVLRMSVSVLSPNQQRDPAEHLQRIHNQRTSMSASRSSFSGQRNSFSANGNVPSRQSLSDSPPFASPPSLTASVSTHPTLSLSAPSSAASLAAIAPWTVANSHMPPSSPLATSPPMFSPQRSLSASSTSSLSSMSPSSTHAMPSNLASALGFSTSPQHQHPPPPFLLSAAANAVATAAAKAIGSDSRRGSDARRGSTASALSFGSTPAAASLFAGQHHAAAAPRERELELAAVLEIPLLVIARGIDQLRPTAVPALPRGLAAPDASLLVPQLVERVLAQRAFKVLYHPPEEDPFRRRGTAADGSGGDHDGLLVVHPGASVHVEWVAALCGRVPHVSVRLAC</sequence>
<feature type="region of interest" description="Disordered" evidence="1">
    <location>
        <begin position="452"/>
        <end position="490"/>
    </location>
</feature>
<feature type="region of interest" description="Disordered" evidence="1">
    <location>
        <begin position="377"/>
        <end position="429"/>
    </location>
</feature>
<evidence type="ECO:0000256" key="1">
    <source>
        <dbReference type="SAM" id="MobiDB-lite"/>
    </source>
</evidence>
<feature type="region of interest" description="Disordered" evidence="1">
    <location>
        <begin position="529"/>
        <end position="549"/>
    </location>
</feature>
<feature type="compositionally biased region" description="Basic and acidic residues" evidence="1">
    <location>
        <begin position="533"/>
        <end position="542"/>
    </location>
</feature>
<name>A0ABR4N8S3_9FUNG</name>
<comment type="caution">
    <text evidence="2">The sequence shown here is derived from an EMBL/GenBank/DDBJ whole genome shotgun (WGS) entry which is preliminary data.</text>
</comment>
<reference evidence="2 3" key="1">
    <citation type="submission" date="2023-09" db="EMBL/GenBank/DDBJ databases">
        <title>Pangenome analysis of Batrachochytrium dendrobatidis and related Chytrids.</title>
        <authorList>
            <person name="Yacoub M.N."/>
            <person name="Stajich J.E."/>
            <person name="James T.Y."/>
        </authorList>
    </citation>
    <scope>NUCLEOTIDE SEQUENCE [LARGE SCALE GENOMIC DNA]</scope>
    <source>
        <strain evidence="2 3">JEL0888</strain>
    </source>
</reference>
<feature type="compositionally biased region" description="Low complexity" evidence="1">
    <location>
        <begin position="379"/>
        <end position="396"/>
    </location>
</feature>
<accession>A0ABR4N8S3</accession>
<protein>
    <recommendedName>
        <fullName evidence="4">Arrestin C-terminal-like domain-containing protein</fullName>
    </recommendedName>
</protein>
<feature type="region of interest" description="Disordered" evidence="1">
    <location>
        <begin position="256"/>
        <end position="278"/>
    </location>
</feature>
<dbReference type="EMBL" id="JADGIZ020000020">
    <property type="protein sequence ID" value="KAL2915917.1"/>
    <property type="molecule type" value="Genomic_DNA"/>
</dbReference>
<gene>
    <name evidence="2" type="ORF">HK105_204621</name>
</gene>
<feature type="compositionally biased region" description="Low complexity" evidence="1">
    <location>
        <begin position="470"/>
        <end position="490"/>
    </location>
</feature>